<organism evidence="1">
    <name type="scientific">hydrothermal vent metagenome</name>
    <dbReference type="NCBI Taxonomy" id="652676"/>
    <lineage>
        <taxon>unclassified sequences</taxon>
        <taxon>metagenomes</taxon>
        <taxon>ecological metagenomes</taxon>
    </lineage>
</organism>
<proteinExistence type="predicted"/>
<dbReference type="AlphaFoldDB" id="A0A3B1CA96"/>
<dbReference type="EMBL" id="UOGD01000370">
    <property type="protein sequence ID" value="VAX27139.1"/>
    <property type="molecule type" value="Genomic_DNA"/>
</dbReference>
<accession>A0A3B1CA96</accession>
<reference evidence="1" key="1">
    <citation type="submission" date="2018-06" db="EMBL/GenBank/DDBJ databases">
        <authorList>
            <person name="Zhirakovskaya E."/>
        </authorList>
    </citation>
    <scope>NUCLEOTIDE SEQUENCE</scope>
</reference>
<evidence type="ECO:0000313" key="1">
    <source>
        <dbReference type="EMBL" id="VAX27139.1"/>
    </source>
</evidence>
<gene>
    <name evidence="1" type="ORF">MNBD_IGNAVI01-2300</name>
</gene>
<protein>
    <submittedName>
        <fullName evidence="1">Uncharacterized protein</fullName>
    </submittedName>
</protein>
<sequence length="149" mass="17505">MKTFLLIIFLFTSVIFSQKMKENWIPIDTKGSDKVYIDIAGIENFTGDDIFVWVLTEHATPITIESIDSKISKTKSYYLMNKRLMKYSILYIIYYDNANNVLASYDYNRNTNVEVYQYNYPIWDNTVEYSILKKCLEIIDAANKKVGEK</sequence>
<name>A0A3B1CA96_9ZZZZ</name>